<dbReference type="PROSITE" id="PS51186">
    <property type="entry name" value="GNAT"/>
    <property type="match status" value="1"/>
</dbReference>
<dbReference type="InterPro" id="IPR000182">
    <property type="entry name" value="GNAT_dom"/>
</dbReference>
<keyword evidence="3" id="KW-1185">Reference proteome</keyword>
<dbReference type="RefSeq" id="WP_026813560.1">
    <property type="nucleotide sequence ID" value="NZ_BMWP01000002.1"/>
</dbReference>
<proteinExistence type="predicted"/>
<comment type="caution">
    <text evidence="2">The sequence shown here is derived from an EMBL/GenBank/DDBJ whole genome shotgun (WGS) entry which is preliminary data.</text>
</comment>
<name>A0A918IMW3_9FLAO</name>
<accession>A0A918IMW3</accession>
<evidence type="ECO:0000313" key="2">
    <source>
        <dbReference type="EMBL" id="GGW23135.1"/>
    </source>
</evidence>
<dbReference type="GO" id="GO:0016747">
    <property type="term" value="F:acyltransferase activity, transferring groups other than amino-acyl groups"/>
    <property type="evidence" value="ECO:0007669"/>
    <property type="project" value="InterPro"/>
</dbReference>
<evidence type="ECO:0000313" key="3">
    <source>
        <dbReference type="Proteomes" id="UP000634668"/>
    </source>
</evidence>
<feature type="domain" description="N-acetyltransferase" evidence="1">
    <location>
        <begin position="4"/>
        <end position="154"/>
    </location>
</feature>
<organism evidence="2 3">
    <name type="scientific">Arenibacter certesii</name>
    <dbReference type="NCBI Taxonomy" id="228955"/>
    <lineage>
        <taxon>Bacteria</taxon>
        <taxon>Pseudomonadati</taxon>
        <taxon>Bacteroidota</taxon>
        <taxon>Flavobacteriia</taxon>
        <taxon>Flavobacteriales</taxon>
        <taxon>Flavobacteriaceae</taxon>
        <taxon>Arenibacter</taxon>
    </lineage>
</organism>
<dbReference type="EMBL" id="BMWP01000002">
    <property type="protein sequence ID" value="GGW23135.1"/>
    <property type="molecule type" value="Genomic_DNA"/>
</dbReference>
<gene>
    <name evidence="2" type="ORF">GCM10007383_03950</name>
</gene>
<reference evidence="2" key="1">
    <citation type="journal article" date="2014" name="Int. J. Syst. Evol. Microbiol.">
        <title>Complete genome sequence of Corynebacterium casei LMG S-19264T (=DSM 44701T), isolated from a smear-ripened cheese.</title>
        <authorList>
            <consortium name="US DOE Joint Genome Institute (JGI-PGF)"/>
            <person name="Walter F."/>
            <person name="Albersmeier A."/>
            <person name="Kalinowski J."/>
            <person name="Ruckert C."/>
        </authorList>
    </citation>
    <scope>NUCLEOTIDE SEQUENCE</scope>
    <source>
        <strain evidence="2">KCTC 12113</strain>
    </source>
</reference>
<dbReference type="Gene3D" id="3.40.630.30">
    <property type="match status" value="1"/>
</dbReference>
<evidence type="ECO:0000259" key="1">
    <source>
        <dbReference type="PROSITE" id="PS51186"/>
    </source>
</evidence>
<reference evidence="2" key="2">
    <citation type="submission" date="2020-09" db="EMBL/GenBank/DDBJ databases">
        <authorList>
            <person name="Sun Q."/>
            <person name="Kim S."/>
        </authorList>
    </citation>
    <scope>NUCLEOTIDE SEQUENCE</scope>
    <source>
        <strain evidence="2">KCTC 12113</strain>
    </source>
</reference>
<dbReference type="Pfam" id="PF00583">
    <property type="entry name" value="Acetyltransf_1"/>
    <property type="match status" value="1"/>
</dbReference>
<dbReference type="AlphaFoldDB" id="A0A918IMW3"/>
<dbReference type="CDD" id="cd04301">
    <property type="entry name" value="NAT_SF"/>
    <property type="match status" value="1"/>
</dbReference>
<sequence>MEQFTIRMATVADLKTLKDFEQQIIKAERPFDITLDTDPISYYDLKELILADNATVLLAESEGEVVGSGFGVIRDAKPFLDHRKYTYLGFMYTAEAYRGKGVNKRIVDALLAWSKTKGIKEVRLTVYEDNNPAIRAYEKVGFKKHLIEMRLGLD</sequence>
<dbReference type="PANTHER" id="PTHR43072">
    <property type="entry name" value="N-ACETYLTRANSFERASE"/>
    <property type="match status" value="1"/>
</dbReference>
<dbReference type="SUPFAM" id="SSF55729">
    <property type="entry name" value="Acyl-CoA N-acyltransferases (Nat)"/>
    <property type="match status" value="1"/>
</dbReference>
<dbReference type="Proteomes" id="UP000634668">
    <property type="component" value="Unassembled WGS sequence"/>
</dbReference>
<protein>
    <submittedName>
        <fullName evidence="2">N-acetyltransferase</fullName>
    </submittedName>
</protein>
<dbReference type="InterPro" id="IPR016181">
    <property type="entry name" value="Acyl_CoA_acyltransferase"/>
</dbReference>